<gene>
    <name evidence="1" type="ORF">GOODEAATRI_000493</name>
</gene>
<reference evidence="1 2" key="1">
    <citation type="submission" date="2021-06" db="EMBL/GenBank/DDBJ databases">
        <authorList>
            <person name="Palmer J.M."/>
        </authorList>
    </citation>
    <scope>NUCLEOTIDE SEQUENCE [LARGE SCALE GENOMIC DNA]</scope>
    <source>
        <strain evidence="1 2">GA_2019</strain>
        <tissue evidence="1">Muscle</tissue>
    </source>
</reference>
<evidence type="ECO:0000313" key="1">
    <source>
        <dbReference type="EMBL" id="MEQ2180357.1"/>
    </source>
</evidence>
<evidence type="ECO:0000313" key="2">
    <source>
        <dbReference type="Proteomes" id="UP001476798"/>
    </source>
</evidence>
<dbReference type="EMBL" id="JAHRIO010069980">
    <property type="protein sequence ID" value="MEQ2180357.1"/>
    <property type="molecule type" value="Genomic_DNA"/>
</dbReference>
<sequence>MLHFLPHTPELVQSSFSVIYCVLLKYVLLWVSLEKWVCENCHLLAITACAPWWLSIAEVPIGGDQWLNSEFPRYRSNSKQTKQAQCERPSATTNCGFERTEQRHKENNE</sequence>
<comment type="caution">
    <text evidence="1">The sequence shown here is derived from an EMBL/GenBank/DDBJ whole genome shotgun (WGS) entry which is preliminary data.</text>
</comment>
<proteinExistence type="predicted"/>
<name>A0ABV0PAC0_9TELE</name>
<feature type="non-terminal residue" evidence="1">
    <location>
        <position position="109"/>
    </location>
</feature>
<organism evidence="1 2">
    <name type="scientific">Goodea atripinnis</name>
    <dbReference type="NCBI Taxonomy" id="208336"/>
    <lineage>
        <taxon>Eukaryota</taxon>
        <taxon>Metazoa</taxon>
        <taxon>Chordata</taxon>
        <taxon>Craniata</taxon>
        <taxon>Vertebrata</taxon>
        <taxon>Euteleostomi</taxon>
        <taxon>Actinopterygii</taxon>
        <taxon>Neopterygii</taxon>
        <taxon>Teleostei</taxon>
        <taxon>Neoteleostei</taxon>
        <taxon>Acanthomorphata</taxon>
        <taxon>Ovalentaria</taxon>
        <taxon>Atherinomorphae</taxon>
        <taxon>Cyprinodontiformes</taxon>
        <taxon>Goodeidae</taxon>
        <taxon>Goodea</taxon>
    </lineage>
</organism>
<protein>
    <submittedName>
        <fullName evidence="1">Uncharacterized protein</fullName>
    </submittedName>
</protein>
<keyword evidence="2" id="KW-1185">Reference proteome</keyword>
<accession>A0ABV0PAC0</accession>
<dbReference type="Proteomes" id="UP001476798">
    <property type="component" value="Unassembled WGS sequence"/>
</dbReference>